<evidence type="ECO:0000313" key="1">
    <source>
        <dbReference type="EMBL" id="MBB4051702.1"/>
    </source>
</evidence>
<gene>
    <name evidence="1" type="ORF">GGR20_001338</name>
</gene>
<accession>A0A7W6NB76</accession>
<comment type="caution">
    <text evidence="1">The sequence shown here is derived from an EMBL/GenBank/DDBJ whole genome shotgun (WGS) entry which is preliminary data.</text>
</comment>
<sequence>MASQQIEALIARWMEDEAFRDRMRQAPVQTAQEEGFVLDDEEQRALAALDLNQSDDELAAMANFA</sequence>
<proteinExistence type="predicted"/>
<protein>
    <submittedName>
        <fullName evidence="1">Uncharacterized protein</fullName>
    </submittedName>
</protein>
<dbReference type="EMBL" id="JACIEW010000002">
    <property type="protein sequence ID" value="MBB4051702.1"/>
    <property type="molecule type" value="Genomic_DNA"/>
</dbReference>
<name>A0A7W6NB76_9HYPH</name>
<dbReference type="NCBIfam" id="NF038399">
    <property type="entry name" value="NH_RiPP_Os17"/>
    <property type="match status" value="1"/>
</dbReference>
<evidence type="ECO:0000313" key="2">
    <source>
        <dbReference type="Proteomes" id="UP000547011"/>
    </source>
</evidence>
<dbReference type="RefSeq" id="WP_183310431.1">
    <property type="nucleotide sequence ID" value="NZ_JACIEW010000002.1"/>
</dbReference>
<dbReference type="AlphaFoldDB" id="A0A7W6NB76"/>
<dbReference type="Proteomes" id="UP000547011">
    <property type="component" value="Unassembled WGS sequence"/>
</dbReference>
<organism evidence="1 2">
    <name type="scientific">Devosia subaequoris</name>
    <dbReference type="NCBI Taxonomy" id="395930"/>
    <lineage>
        <taxon>Bacteria</taxon>
        <taxon>Pseudomonadati</taxon>
        <taxon>Pseudomonadota</taxon>
        <taxon>Alphaproteobacteria</taxon>
        <taxon>Hyphomicrobiales</taxon>
        <taxon>Devosiaceae</taxon>
        <taxon>Devosia</taxon>
    </lineage>
</organism>
<reference evidence="1 2" key="1">
    <citation type="submission" date="2020-08" db="EMBL/GenBank/DDBJ databases">
        <title>Genomic Encyclopedia of Type Strains, Phase IV (KMG-IV): sequencing the most valuable type-strain genomes for metagenomic binning, comparative biology and taxonomic classification.</title>
        <authorList>
            <person name="Goeker M."/>
        </authorList>
    </citation>
    <scope>NUCLEOTIDE SEQUENCE [LARGE SCALE GENOMIC DNA]</scope>
    <source>
        <strain evidence="1 2">DSM 23447</strain>
    </source>
</reference>
<keyword evidence="2" id="KW-1185">Reference proteome</keyword>